<dbReference type="InterPro" id="IPR027193">
    <property type="entry name" value="Noc4"/>
</dbReference>
<evidence type="ECO:0000313" key="5">
    <source>
        <dbReference type="Proteomes" id="UP001063166"/>
    </source>
</evidence>
<evidence type="ECO:0000256" key="1">
    <source>
        <dbReference type="ARBA" id="ARBA00007797"/>
    </source>
</evidence>
<name>A0A9P3PYL7_LYOSH</name>
<evidence type="ECO:0000313" key="4">
    <source>
        <dbReference type="EMBL" id="GLB44405.1"/>
    </source>
</evidence>
<dbReference type="EMBL" id="BRPK01000017">
    <property type="protein sequence ID" value="GLB44405.1"/>
    <property type="molecule type" value="Genomic_DNA"/>
</dbReference>
<dbReference type="GO" id="GO:0042254">
    <property type="term" value="P:ribosome biogenesis"/>
    <property type="evidence" value="ECO:0007669"/>
    <property type="project" value="InterPro"/>
</dbReference>
<dbReference type="InterPro" id="IPR005612">
    <property type="entry name" value="CCAAT-binding_factor"/>
</dbReference>
<dbReference type="GO" id="GO:0030692">
    <property type="term" value="C:Noc4p-Nop14p complex"/>
    <property type="evidence" value="ECO:0007669"/>
    <property type="project" value="TreeGrafter"/>
</dbReference>
<feature type="region of interest" description="Disordered" evidence="2">
    <location>
        <begin position="1"/>
        <end position="34"/>
    </location>
</feature>
<evidence type="ECO:0000259" key="3">
    <source>
        <dbReference type="Pfam" id="PF03914"/>
    </source>
</evidence>
<dbReference type="Pfam" id="PF03914">
    <property type="entry name" value="CBF"/>
    <property type="match status" value="1"/>
</dbReference>
<dbReference type="Proteomes" id="UP001063166">
    <property type="component" value="Unassembled WGS sequence"/>
</dbReference>
<feature type="domain" description="CCAAT-binding factor" evidence="3">
    <location>
        <begin position="24"/>
        <end position="80"/>
    </location>
</feature>
<organism evidence="4 5">
    <name type="scientific">Lyophyllum shimeji</name>
    <name type="common">Hon-shimeji</name>
    <name type="synonym">Tricholoma shimeji</name>
    <dbReference type="NCBI Taxonomy" id="47721"/>
    <lineage>
        <taxon>Eukaryota</taxon>
        <taxon>Fungi</taxon>
        <taxon>Dikarya</taxon>
        <taxon>Basidiomycota</taxon>
        <taxon>Agaricomycotina</taxon>
        <taxon>Agaricomycetes</taxon>
        <taxon>Agaricomycetidae</taxon>
        <taxon>Agaricales</taxon>
        <taxon>Tricholomatineae</taxon>
        <taxon>Lyophyllaceae</taxon>
        <taxon>Lyophyllum</taxon>
    </lineage>
</organism>
<protein>
    <submittedName>
        <fullName evidence="4">CBF/Mak21 family protein</fullName>
    </submittedName>
</protein>
<gene>
    <name evidence="4" type="primary">NOC4</name>
    <name evidence="4" type="ORF">LshimejAT787_1700320</name>
</gene>
<comment type="caution">
    <text evidence="4">The sequence shown here is derived from an EMBL/GenBank/DDBJ whole genome shotgun (WGS) entry which is preliminary data.</text>
</comment>
<dbReference type="PANTHER" id="PTHR12455:SF0">
    <property type="entry name" value="NUCLEOLAR COMPLEX PROTEIN 4 HOMOLOG"/>
    <property type="match status" value="1"/>
</dbReference>
<dbReference type="PANTHER" id="PTHR12455">
    <property type="entry name" value="NUCLEOLAR COMPLEX PROTEIN 4"/>
    <property type="match status" value="1"/>
</dbReference>
<sequence length="133" mass="14873">MSRPGELPAHYSGKDIANSKSKRERCTGSTKQKKNLRLSGGRFNSLHLCEKTPLHTRAQHSSLRELLSHRAHYHSGVSTLVKIFSAACTKPGYVMEDFLDHTCGTLSETEANRRIKQEPALAVGVEKVREDEE</sequence>
<comment type="similarity">
    <text evidence="1">Belongs to the CBF/MAK21 family.</text>
</comment>
<keyword evidence="5" id="KW-1185">Reference proteome</keyword>
<dbReference type="AlphaFoldDB" id="A0A9P3PYL7"/>
<dbReference type="OrthoDB" id="10263185at2759"/>
<dbReference type="GO" id="GO:0032040">
    <property type="term" value="C:small-subunit processome"/>
    <property type="evidence" value="ECO:0007669"/>
    <property type="project" value="TreeGrafter"/>
</dbReference>
<evidence type="ECO:0000256" key="2">
    <source>
        <dbReference type="SAM" id="MobiDB-lite"/>
    </source>
</evidence>
<reference evidence="4" key="1">
    <citation type="submission" date="2022-07" db="EMBL/GenBank/DDBJ databases">
        <title>The genome of Lyophyllum shimeji provides insight into the initial evolution of ectomycorrhizal fungal genome.</title>
        <authorList>
            <person name="Kobayashi Y."/>
            <person name="Shibata T."/>
            <person name="Hirakawa H."/>
            <person name="Shigenobu S."/>
            <person name="Nishiyama T."/>
            <person name="Yamada A."/>
            <person name="Hasebe M."/>
            <person name="Kawaguchi M."/>
        </authorList>
    </citation>
    <scope>NUCLEOTIDE SEQUENCE</scope>
    <source>
        <strain evidence="4">AT787</strain>
    </source>
</reference>
<accession>A0A9P3PYL7</accession>
<proteinExistence type="inferred from homology"/>